<evidence type="ECO:0000313" key="1">
    <source>
        <dbReference type="EMBL" id="SFA98836.1"/>
    </source>
</evidence>
<sequence>MDWYCAVWNSDKVSSEMGAQFLYEKICKGDTSLVGDIDILDEFYEDLMGKNQNIKVDKGDGFVIIGCDLENAEFINNIVQVLAKDHGLSFYEPQNMTYIF</sequence>
<evidence type="ECO:0000313" key="2">
    <source>
        <dbReference type="Proteomes" id="UP000198619"/>
    </source>
</evidence>
<dbReference type="EMBL" id="FOKI01000008">
    <property type="protein sequence ID" value="SFA98836.1"/>
    <property type="molecule type" value="Genomic_DNA"/>
</dbReference>
<accession>A0A1I0XEH6</accession>
<dbReference type="OrthoDB" id="1907413at2"/>
<keyword evidence="2" id="KW-1185">Reference proteome</keyword>
<gene>
    <name evidence="1" type="ORF">SAMN04488528_100827</name>
</gene>
<dbReference type="RefSeq" id="WP_090039933.1">
    <property type="nucleotide sequence ID" value="NZ_FOKI01000008.1"/>
</dbReference>
<organism evidence="1 2">
    <name type="scientific">Clostridium frigidicarnis</name>
    <dbReference type="NCBI Taxonomy" id="84698"/>
    <lineage>
        <taxon>Bacteria</taxon>
        <taxon>Bacillati</taxon>
        <taxon>Bacillota</taxon>
        <taxon>Clostridia</taxon>
        <taxon>Eubacteriales</taxon>
        <taxon>Clostridiaceae</taxon>
        <taxon>Clostridium</taxon>
    </lineage>
</organism>
<dbReference type="Proteomes" id="UP000198619">
    <property type="component" value="Unassembled WGS sequence"/>
</dbReference>
<reference evidence="1 2" key="1">
    <citation type="submission" date="2016-10" db="EMBL/GenBank/DDBJ databases">
        <authorList>
            <person name="de Groot N.N."/>
        </authorList>
    </citation>
    <scope>NUCLEOTIDE SEQUENCE [LARGE SCALE GENOMIC DNA]</scope>
    <source>
        <strain evidence="1 2">DSM 12271</strain>
    </source>
</reference>
<name>A0A1I0XEH6_9CLOT</name>
<proteinExistence type="predicted"/>
<dbReference type="AlphaFoldDB" id="A0A1I0XEH6"/>
<protein>
    <submittedName>
        <fullName evidence="1">Uncharacterized protein</fullName>
    </submittedName>
</protein>